<dbReference type="InterPro" id="IPR003439">
    <property type="entry name" value="ABC_transporter-like_ATP-bd"/>
</dbReference>
<dbReference type="GO" id="GO:0005524">
    <property type="term" value="F:ATP binding"/>
    <property type="evidence" value="ECO:0007669"/>
    <property type="project" value="UniProtKB-KW"/>
</dbReference>
<evidence type="ECO:0000256" key="5">
    <source>
        <dbReference type="ARBA" id="ARBA00022840"/>
    </source>
</evidence>
<dbReference type="SUPFAM" id="SSF52540">
    <property type="entry name" value="P-loop containing nucleoside triphosphate hydrolases"/>
    <property type="match status" value="1"/>
</dbReference>
<evidence type="ECO:0000256" key="3">
    <source>
        <dbReference type="ARBA" id="ARBA00022475"/>
    </source>
</evidence>
<dbReference type="PROSITE" id="PS50893">
    <property type="entry name" value="ABC_TRANSPORTER_2"/>
    <property type="match status" value="1"/>
</dbReference>
<dbReference type="SMART" id="SM00382">
    <property type="entry name" value="AAA"/>
    <property type="match status" value="1"/>
</dbReference>
<comment type="similarity">
    <text evidence="1">Belongs to the ABC transporter superfamily.</text>
</comment>
<gene>
    <name evidence="7" type="ORF">MB824_07570</name>
</gene>
<dbReference type="Proteomes" id="UP001298424">
    <property type="component" value="Unassembled WGS sequence"/>
</dbReference>
<name>A0ABS9NP57_9NEIS</name>
<keyword evidence="4" id="KW-0547">Nucleotide-binding</keyword>
<organism evidence="7 8">
    <name type="scientific">Kingella pumchi</name>
    <dbReference type="NCBI Taxonomy" id="2779506"/>
    <lineage>
        <taxon>Bacteria</taxon>
        <taxon>Pseudomonadati</taxon>
        <taxon>Pseudomonadota</taxon>
        <taxon>Betaproteobacteria</taxon>
        <taxon>Neisseriales</taxon>
        <taxon>Neisseriaceae</taxon>
        <taxon>Kingella</taxon>
    </lineage>
</organism>
<dbReference type="Pfam" id="PF00005">
    <property type="entry name" value="ABC_tran"/>
    <property type="match status" value="1"/>
</dbReference>
<proteinExistence type="inferred from homology"/>
<dbReference type="InterPro" id="IPR003593">
    <property type="entry name" value="AAA+_ATPase"/>
</dbReference>
<dbReference type="InterPro" id="IPR050153">
    <property type="entry name" value="Metal_Ion_Import_ABC"/>
</dbReference>
<dbReference type="EMBL" id="JAKOOW010000026">
    <property type="protein sequence ID" value="MCG6504352.1"/>
    <property type="molecule type" value="Genomic_DNA"/>
</dbReference>
<keyword evidence="5 7" id="KW-0067">ATP-binding</keyword>
<evidence type="ECO:0000256" key="2">
    <source>
        <dbReference type="ARBA" id="ARBA00022448"/>
    </source>
</evidence>
<accession>A0ABS9NP57</accession>
<dbReference type="RefSeq" id="WP_238747747.1">
    <property type="nucleotide sequence ID" value="NZ_JAKOOW010000026.1"/>
</dbReference>
<dbReference type="Gene3D" id="3.40.50.300">
    <property type="entry name" value="P-loop containing nucleotide triphosphate hydrolases"/>
    <property type="match status" value="1"/>
</dbReference>
<keyword evidence="3" id="KW-1003">Cell membrane</keyword>
<keyword evidence="2" id="KW-0813">Transport</keyword>
<evidence type="ECO:0000259" key="6">
    <source>
        <dbReference type="PROSITE" id="PS50893"/>
    </source>
</evidence>
<dbReference type="PANTHER" id="PTHR42734:SF6">
    <property type="entry name" value="MOLYBDATE IMPORT ATP-BINDING PROTEIN MOLC"/>
    <property type="match status" value="1"/>
</dbReference>
<evidence type="ECO:0000313" key="8">
    <source>
        <dbReference type="Proteomes" id="UP001298424"/>
    </source>
</evidence>
<reference evidence="7 8" key="1">
    <citation type="submission" date="2022-02" db="EMBL/GenBank/DDBJ databases">
        <title>Genome sequence data of Kingella unionensis sp. nov. strain CICC 24913 (CCUG 75125).</title>
        <authorList>
            <person name="Xiao M."/>
        </authorList>
    </citation>
    <scope>NUCLEOTIDE SEQUENCE [LARGE SCALE GENOMIC DNA]</scope>
    <source>
        <strain evidence="7 8">CICC 24913</strain>
    </source>
</reference>
<evidence type="ECO:0000256" key="4">
    <source>
        <dbReference type="ARBA" id="ARBA00022741"/>
    </source>
</evidence>
<dbReference type="CDD" id="cd03214">
    <property type="entry name" value="ABC_Iron-Siderophores_B12_Hemin"/>
    <property type="match status" value="1"/>
</dbReference>
<sequence>MLQIQNLHYAYRSRAVLQGVNLELPAGTLLSLLGRNGAGKSTLLNCISGLFKPQQGRALLDGRDTADLNPRETARSIAYVSQNAPQTYRYTVLDYVLLGRAARLPLYAKPAAADYAVAEAALEKLGIARLAQKIYMETSGGEKQLANIARALAQEPRVILFDEPTSALDYGNAAAILSLMADLAEAGYTVINTTHNPEHPLLLHGRHPQSQTALLLADGTVQSGNTADILTQDALQSLYQTDLRLLGIPGWSRRVCALAPLPQRAQA</sequence>
<evidence type="ECO:0000313" key="7">
    <source>
        <dbReference type="EMBL" id="MCG6504352.1"/>
    </source>
</evidence>
<protein>
    <submittedName>
        <fullName evidence="7">ABC transporter ATP-binding protein</fullName>
    </submittedName>
</protein>
<dbReference type="InterPro" id="IPR027417">
    <property type="entry name" value="P-loop_NTPase"/>
</dbReference>
<dbReference type="PANTHER" id="PTHR42734">
    <property type="entry name" value="METAL TRANSPORT SYSTEM ATP-BINDING PROTEIN TM_0124-RELATED"/>
    <property type="match status" value="1"/>
</dbReference>
<evidence type="ECO:0000256" key="1">
    <source>
        <dbReference type="ARBA" id="ARBA00005417"/>
    </source>
</evidence>
<feature type="domain" description="ABC transporter" evidence="6">
    <location>
        <begin position="2"/>
        <end position="243"/>
    </location>
</feature>
<comment type="caution">
    <text evidence="7">The sequence shown here is derived from an EMBL/GenBank/DDBJ whole genome shotgun (WGS) entry which is preliminary data.</text>
</comment>
<keyword evidence="3" id="KW-0472">Membrane</keyword>
<keyword evidence="8" id="KW-1185">Reference proteome</keyword>